<keyword evidence="2" id="KW-1185">Reference proteome</keyword>
<comment type="caution">
    <text evidence="1">The sequence shown here is derived from an EMBL/GenBank/DDBJ whole genome shotgun (WGS) entry which is preliminary data.</text>
</comment>
<gene>
    <name evidence="1" type="ORF">CDV31_016812</name>
</gene>
<evidence type="ECO:0000313" key="2">
    <source>
        <dbReference type="Proteomes" id="UP000288429"/>
    </source>
</evidence>
<protein>
    <submittedName>
        <fullName evidence="1">Uncharacterized protein</fullName>
    </submittedName>
</protein>
<dbReference type="EMBL" id="NIZV01000644">
    <property type="protein sequence ID" value="RSL83617.1"/>
    <property type="molecule type" value="Genomic_DNA"/>
</dbReference>
<dbReference type="AlphaFoldDB" id="A0A428S1D6"/>
<organism evidence="1 2">
    <name type="scientific">Fusarium ambrosium</name>
    <dbReference type="NCBI Taxonomy" id="131363"/>
    <lineage>
        <taxon>Eukaryota</taxon>
        <taxon>Fungi</taxon>
        <taxon>Dikarya</taxon>
        <taxon>Ascomycota</taxon>
        <taxon>Pezizomycotina</taxon>
        <taxon>Sordariomycetes</taxon>
        <taxon>Hypocreomycetidae</taxon>
        <taxon>Hypocreales</taxon>
        <taxon>Nectriaceae</taxon>
        <taxon>Fusarium</taxon>
        <taxon>Fusarium solani species complex</taxon>
    </lineage>
</organism>
<accession>A0A428S1D6</accession>
<evidence type="ECO:0000313" key="1">
    <source>
        <dbReference type="EMBL" id="RSL83617.1"/>
    </source>
</evidence>
<dbReference type="Proteomes" id="UP000288429">
    <property type="component" value="Unassembled WGS sequence"/>
</dbReference>
<sequence length="77" mass="9072">MSERTDHEPSRKSSAFGLLPERAFAVFTTARSFLKSFRRVDAIRSFLKSFRRVDAIRPFLEPFRRVDAIRPSSRFLH</sequence>
<proteinExistence type="predicted"/>
<name>A0A428S1D6_9HYPO</name>
<reference evidence="1 2" key="1">
    <citation type="submission" date="2017-06" db="EMBL/GenBank/DDBJ databases">
        <title>Cmopartive genomic analysis of Ambrosia Fusariam Clade fungi.</title>
        <authorList>
            <person name="Stajich J.E."/>
            <person name="Carrillo J."/>
            <person name="Kijimoto T."/>
            <person name="Eskalen A."/>
            <person name="O'Donnell K."/>
            <person name="Kasson M."/>
        </authorList>
    </citation>
    <scope>NUCLEOTIDE SEQUENCE [LARGE SCALE GENOMIC DNA]</scope>
    <source>
        <strain evidence="1 2">NRRL 20438</strain>
    </source>
</reference>